<dbReference type="NCBIfam" id="TIGR01707">
    <property type="entry name" value="gspI"/>
    <property type="match status" value="1"/>
</dbReference>
<keyword evidence="6" id="KW-0812">Transmembrane</keyword>
<keyword evidence="8" id="KW-0472">Membrane</keyword>
<comment type="caution">
    <text evidence="11">The sequence shown here is derived from an EMBL/GenBank/DDBJ whole genome shotgun (WGS) entry which is preliminary data.</text>
</comment>
<dbReference type="SUPFAM" id="SSF54523">
    <property type="entry name" value="Pili subunits"/>
    <property type="match status" value="1"/>
</dbReference>
<dbReference type="PROSITE" id="PS00409">
    <property type="entry name" value="PROKAR_NTER_METHYL"/>
    <property type="match status" value="1"/>
</dbReference>
<keyword evidence="5 9" id="KW-0997">Cell inner membrane</keyword>
<keyword evidence="4 9" id="KW-0488">Methylation</keyword>
<evidence type="ECO:0000313" key="12">
    <source>
        <dbReference type="Proteomes" id="UP001195903"/>
    </source>
</evidence>
<comment type="subunit">
    <text evidence="9">Type II secretion is composed of four main components: the outer membrane complex, the inner membrane complex, the cytoplasmic secretion ATPase and the periplasm-spanning pseudopilus.</text>
</comment>
<dbReference type="NCBIfam" id="TIGR02532">
    <property type="entry name" value="IV_pilin_GFxxxE"/>
    <property type="match status" value="1"/>
</dbReference>
<dbReference type="PANTHER" id="PTHR38779:SF2">
    <property type="entry name" value="TYPE II SECRETION SYSTEM PROTEIN I-RELATED"/>
    <property type="match status" value="1"/>
</dbReference>
<evidence type="ECO:0000256" key="7">
    <source>
        <dbReference type="ARBA" id="ARBA00022989"/>
    </source>
</evidence>
<comment type="function">
    <text evidence="9">Component of the type II secretion system required for the energy-dependent secretion of extracellular factors such as proteases and toxins from the periplasm.</text>
</comment>
<protein>
    <recommendedName>
        <fullName evidence="9">Type II secretion system protein I</fullName>
        <shortName evidence="9">T2SS minor pseudopilin I</shortName>
    </recommendedName>
</protein>
<dbReference type="InterPro" id="IPR012902">
    <property type="entry name" value="N_methyl_site"/>
</dbReference>
<accession>A0ABS5V8B3</accession>
<evidence type="ECO:0000259" key="10">
    <source>
        <dbReference type="Pfam" id="PF02501"/>
    </source>
</evidence>
<keyword evidence="7" id="KW-1133">Transmembrane helix</keyword>
<dbReference type="InterPro" id="IPR010052">
    <property type="entry name" value="T2SS_protein-GspI"/>
</dbReference>
<dbReference type="RefSeq" id="WP_214508390.1">
    <property type="nucleotide sequence ID" value="NZ_JAHEPS010000008.1"/>
</dbReference>
<evidence type="ECO:0000313" key="11">
    <source>
        <dbReference type="EMBL" id="MBT1446087.1"/>
    </source>
</evidence>
<dbReference type="PANTHER" id="PTHR38779">
    <property type="entry name" value="TYPE II SECRETION SYSTEM PROTEIN I-RELATED"/>
    <property type="match status" value="1"/>
</dbReference>
<dbReference type="Gene3D" id="3.30.1300.30">
    <property type="entry name" value="GSPII I/J protein-like"/>
    <property type="match status" value="1"/>
</dbReference>
<dbReference type="Proteomes" id="UP001195903">
    <property type="component" value="Unassembled WGS sequence"/>
</dbReference>
<evidence type="ECO:0000256" key="2">
    <source>
        <dbReference type="ARBA" id="ARBA00008358"/>
    </source>
</evidence>
<organism evidence="11 12">
    <name type="scientific">Shewanella jiangmenensis</name>
    <dbReference type="NCBI Taxonomy" id="2837387"/>
    <lineage>
        <taxon>Bacteria</taxon>
        <taxon>Pseudomonadati</taxon>
        <taxon>Pseudomonadota</taxon>
        <taxon>Gammaproteobacteria</taxon>
        <taxon>Alteromonadales</taxon>
        <taxon>Shewanellaceae</taxon>
        <taxon>Shewanella</taxon>
    </lineage>
</organism>
<comment type="subcellular location">
    <subcellularLocation>
        <location evidence="1 9">Cell inner membrane</location>
        <topology evidence="1 9">Single-pass membrane protein</topology>
    </subcellularLocation>
</comment>
<reference evidence="11 12" key="1">
    <citation type="submission" date="2021-05" db="EMBL/GenBank/DDBJ databases">
        <title>Shewanella sp. JM162201.</title>
        <authorList>
            <person name="Xu S."/>
            <person name="Li A."/>
        </authorList>
    </citation>
    <scope>NUCLEOTIDE SEQUENCE [LARGE SCALE GENOMIC DNA]</scope>
    <source>
        <strain evidence="11 12">JM162201</strain>
    </source>
</reference>
<keyword evidence="12" id="KW-1185">Reference proteome</keyword>
<dbReference type="Pfam" id="PF07963">
    <property type="entry name" value="N_methyl"/>
    <property type="match status" value="1"/>
</dbReference>
<evidence type="ECO:0000256" key="3">
    <source>
        <dbReference type="ARBA" id="ARBA00022475"/>
    </source>
</evidence>
<dbReference type="InterPro" id="IPR003413">
    <property type="entry name" value="T2SS_GspI_C"/>
</dbReference>
<dbReference type="InterPro" id="IPR045584">
    <property type="entry name" value="Pilin-like"/>
</dbReference>
<name>A0ABS5V8B3_9GAMM</name>
<gene>
    <name evidence="11" type="primary">gspI</name>
    <name evidence="11" type="ORF">KJI95_16445</name>
</gene>
<dbReference type="EMBL" id="JAHEPS010000008">
    <property type="protein sequence ID" value="MBT1446087.1"/>
    <property type="molecule type" value="Genomic_DNA"/>
</dbReference>
<proteinExistence type="inferred from homology"/>
<evidence type="ECO:0000256" key="6">
    <source>
        <dbReference type="ARBA" id="ARBA00022692"/>
    </source>
</evidence>
<evidence type="ECO:0000256" key="5">
    <source>
        <dbReference type="ARBA" id="ARBA00022519"/>
    </source>
</evidence>
<feature type="domain" description="Type II secretion system protein GspI C-terminal" evidence="10">
    <location>
        <begin position="40"/>
        <end position="118"/>
    </location>
</feature>
<evidence type="ECO:0000256" key="4">
    <source>
        <dbReference type="ARBA" id="ARBA00022481"/>
    </source>
</evidence>
<sequence>MRRERGMTLLEVMMALVIFAIAAISLTKSMSEMMANLPILEERTLAQWVADNQMVDARLETGFPELGKKDGETELAGRTWYWRKEVIKTTDDNFRLIRIKISDDDKYSRTLAEVNSYVFKKD</sequence>
<dbReference type="Pfam" id="PF02501">
    <property type="entry name" value="T2SSI"/>
    <property type="match status" value="1"/>
</dbReference>
<comment type="similarity">
    <text evidence="2 9">Belongs to the GSP I family.</text>
</comment>
<comment type="PTM">
    <text evidence="9">Cleaved by prepilin peptidase.</text>
</comment>
<keyword evidence="3" id="KW-1003">Cell membrane</keyword>
<evidence type="ECO:0000256" key="1">
    <source>
        <dbReference type="ARBA" id="ARBA00004377"/>
    </source>
</evidence>
<evidence type="ECO:0000256" key="9">
    <source>
        <dbReference type="RuleBase" id="RU368030"/>
    </source>
</evidence>
<evidence type="ECO:0000256" key="8">
    <source>
        <dbReference type="ARBA" id="ARBA00023136"/>
    </source>
</evidence>